<dbReference type="InterPro" id="IPR011990">
    <property type="entry name" value="TPR-like_helical_dom_sf"/>
</dbReference>
<organism evidence="2 3">
    <name type="scientific">Rubus argutus</name>
    <name type="common">Southern blackberry</name>
    <dbReference type="NCBI Taxonomy" id="59490"/>
    <lineage>
        <taxon>Eukaryota</taxon>
        <taxon>Viridiplantae</taxon>
        <taxon>Streptophyta</taxon>
        <taxon>Embryophyta</taxon>
        <taxon>Tracheophyta</taxon>
        <taxon>Spermatophyta</taxon>
        <taxon>Magnoliopsida</taxon>
        <taxon>eudicotyledons</taxon>
        <taxon>Gunneridae</taxon>
        <taxon>Pentapetalae</taxon>
        <taxon>rosids</taxon>
        <taxon>fabids</taxon>
        <taxon>Rosales</taxon>
        <taxon>Rosaceae</taxon>
        <taxon>Rosoideae</taxon>
        <taxon>Rosoideae incertae sedis</taxon>
        <taxon>Rubus</taxon>
    </lineage>
</organism>
<comment type="caution">
    <text evidence="2">The sequence shown here is derived from an EMBL/GenBank/DDBJ whole genome shotgun (WGS) entry which is preliminary data.</text>
</comment>
<evidence type="ECO:0000256" key="1">
    <source>
        <dbReference type="SAM" id="MobiDB-lite"/>
    </source>
</evidence>
<dbReference type="Gene3D" id="1.25.40.10">
    <property type="entry name" value="Tetratricopeptide repeat domain"/>
    <property type="match status" value="1"/>
</dbReference>
<evidence type="ECO:0000313" key="2">
    <source>
        <dbReference type="EMBL" id="KAK9930002.1"/>
    </source>
</evidence>
<dbReference type="Pfam" id="PF14559">
    <property type="entry name" value="TPR_19"/>
    <property type="match status" value="1"/>
</dbReference>
<evidence type="ECO:0008006" key="4">
    <source>
        <dbReference type="Google" id="ProtNLM"/>
    </source>
</evidence>
<feature type="region of interest" description="Disordered" evidence="1">
    <location>
        <begin position="187"/>
        <end position="211"/>
    </location>
</feature>
<reference evidence="2 3" key="1">
    <citation type="journal article" date="2023" name="G3 (Bethesda)">
        <title>A chromosome-length genome assembly and annotation of blackberry (Rubus argutus, cv. 'Hillquist').</title>
        <authorList>
            <person name="Bruna T."/>
            <person name="Aryal R."/>
            <person name="Dudchenko O."/>
            <person name="Sargent D.J."/>
            <person name="Mead D."/>
            <person name="Buti M."/>
            <person name="Cavallini A."/>
            <person name="Hytonen T."/>
            <person name="Andres J."/>
            <person name="Pham M."/>
            <person name="Weisz D."/>
            <person name="Mascagni F."/>
            <person name="Usai G."/>
            <person name="Natali L."/>
            <person name="Bassil N."/>
            <person name="Fernandez G.E."/>
            <person name="Lomsadze A."/>
            <person name="Armour M."/>
            <person name="Olukolu B."/>
            <person name="Poorten T."/>
            <person name="Britton C."/>
            <person name="Davik J."/>
            <person name="Ashrafi H."/>
            <person name="Aiden E.L."/>
            <person name="Borodovsky M."/>
            <person name="Worthington M."/>
        </authorList>
    </citation>
    <scope>NUCLEOTIDE SEQUENCE [LARGE SCALE GENOMIC DNA]</scope>
    <source>
        <strain evidence="2">PI 553951</strain>
    </source>
</reference>
<dbReference type="Proteomes" id="UP001457282">
    <property type="component" value="Unassembled WGS sequence"/>
</dbReference>
<feature type="compositionally biased region" description="Basic residues" evidence="1">
    <location>
        <begin position="189"/>
        <end position="211"/>
    </location>
</feature>
<accession>A0AAW1X2T9</accession>
<dbReference type="EMBL" id="JBEDUW010000005">
    <property type="protein sequence ID" value="KAK9930002.1"/>
    <property type="molecule type" value="Genomic_DNA"/>
</dbReference>
<protein>
    <recommendedName>
        <fullName evidence="4">Tetratricopeptide repeat protein</fullName>
    </recommendedName>
</protein>
<keyword evidence="3" id="KW-1185">Reference proteome</keyword>
<dbReference type="Pfam" id="PF13181">
    <property type="entry name" value="TPR_8"/>
    <property type="match status" value="1"/>
</dbReference>
<name>A0AAW1X2T9_RUBAR</name>
<evidence type="ECO:0000313" key="3">
    <source>
        <dbReference type="Proteomes" id="UP001457282"/>
    </source>
</evidence>
<dbReference type="InterPro" id="IPR019734">
    <property type="entry name" value="TPR_rpt"/>
</dbReference>
<gene>
    <name evidence="2" type="ORF">M0R45_027062</name>
</gene>
<dbReference type="AlphaFoldDB" id="A0AAW1X2T9"/>
<sequence length="211" mass="23711">MGSKKTSVQTSVQILSPRDVSNLSIKLLSEGHKERALHLLKLALEKDPEYVRALIVMGQILLQKQLNAEATEYLERAITKLFIAGHPTEVEDIDNLILASQWAGVAHIRQGKIVEGIVHLERIAQLDELDELKSKAHYFDGLLMLASALSNVGRKDEAVKHLRLAAAYNPAYNEYLEQCENEDDSVVSAKRKIQHDRKRLGNKKKGKKNKS</sequence>
<proteinExistence type="predicted"/>
<dbReference type="SUPFAM" id="SSF48452">
    <property type="entry name" value="TPR-like"/>
    <property type="match status" value="1"/>
</dbReference>